<proteinExistence type="predicted"/>
<reference evidence="1" key="1">
    <citation type="journal article" date="2020" name="bioRxiv">
        <title>A rank-normalized archaeal taxonomy based on genome phylogeny resolves widespread incomplete and uneven classifications.</title>
        <authorList>
            <person name="Rinke C."/>
            <person name="Chuvochina M."/>
            <person name="Mussig A.J."/>
            <person name="Chaumeil P.-A."/>
            <person name="Waite D.W."/>
            <person name="Whitman W.B."/>
            <person name="Parks D.H."/>
            <person name="Hugenholtz P."/>
        </authorList>
    </citation>
    <scope>NUCLEOTIDE SEQUENCE</scope>
    <source>
        <strain evidence="1">UBA12518</strain>
    </source>
</reference>
<gene>
    <name evidence="1" type="ORF">HA299_07410</name>
</gene>
<evidence type="ECO:0000313" key="1">
    <source>
        <dbReference type="EMBL" id="HIH70411.1"/>
    </source>
</evidence>
<dbReference type="GO" id="GO:0003676">
    <property type="term" value="F:nucleic acid binding"/>
    <property type="evidence" value="ECO:0007669"/>
    <property type="project" value="InterPro"/>
</dbReference>
<dbReference type="EMBL" id="DUIH01000023">
    <property type="protein sequence ID" value="HIH70411.1"/>
    <property type="molecule type" value="Genomic_DNA"/>
</dbReference>
<name>A0A832VNL1_9EURY</name>
<comment type="caution">
    <text evidence="1">The sequence shown here is derived from an EMBL/GenBank/DDBJ whole genome shotgun (WGS) entry which is preliminary data.</text>
</comment>
<accession>A0A832VNL1</accession>
<dbReference type="Proteomes" id="UP000600363">
    <property type="component" value="Unassembled WGS sequence"/>
</dbReference>
<dbReference type="SUPFAM" id="SSF53098">
    <property type="entry name" value="Ribonuclease H-like"/>
    <property type="match status" value="1"/>
</dbReference>
<evidence type="ECO:0000313" key="2">
    <source>
        <dbReference type="Proteomes" id="UP000600363"/>
    </source>
</evidence>
<dbReference type="InterPro" id="IPR012337">
    <property type="entry name" value="RNaseH-like_sf"/>
</dbReference>
<protein>
    <submittedName>
        <fullName evidence="1">Transposase family protein</fullName>
    </submittedName>
</protein>
<dbReference type="InterPro" id="IPR036397">
    <property type="entry name" value="RNaseH_sf"/>
</dbReference>
<dbReference type="AlphaFoldDB" id="A0A832VNL1"/>
<sequence length="54" mass="6294">MELPTILTMELSSAKNREKAKHKFKEFLVENGVKHIVARINHPQTNGKIEKFYV</sequence>
<dbReference type="Gene3D" id="3.30.420.10">
    <property type="entry name" value="Ribonuclease H-like superfamily/Ribonuclease H"/>
    <property type="match status" value="1"/>
</dbReference>
<organism evidence="1 2">
    <name type="scientific">Methermicoccus shengliensis</name>
    <dbReference type="NCBI Taxonomy" id="660064"/>
    <lineage>
        <taxon>Archaea</taxon>
        <taxon>Methanobacteriati</taxon>
        <taxon>Methanobacteriota</taxon>
        <taxon>Stenosarchaea group</taxon>
        <taxon>Methanomicrobia</taxon>
        <taxon>Methanosarcinales</taxon>
        <taxon>Methermicoccaceae</taxon>
        <taxon>Methermicoccus</taxon>
    </lineage>
</organism>